<proteinExistence type="predicted"/>
<evidence type="ECO:0000313" key="2">
    <source>
        <dbReference type="Proteomes" id="UP000620224"/>
    </source>
</evidence>
<comment type="caution">
    <text evidence="1">The sequence shown here is derived from an EMBL/GenBank/DDBJ whole genome shotgun (WGS) entry which is preliminary data.</text>
</comment>
<gene>
    <name evidence="1" type="ORF">GCM10010503_33140</name>
</gene>
<name>A0A918J715_9ACTN</name>
<dbReference type="Proteomes" id="UP000620224">
    <property type="component" value="Unassembled WGS sequence"/>
</dbReference>
<evidence type="ECO:0000313" key="1">
    <source>
        <dbReference type="EMBL" id="GGW53305.1"/>
    </source>
</evidence>
<sequence length="99" mass="10487">MYLVHLHLGPHPAGLRLPEDTASVVAGAAPDAAFLRHATVHAGDEPALGLFLSAEGPEQAQTTARLVWWRAVAARPELGGWPVLGTRLALTPPDRTHSC</sequence>
<dbReference type="AlphaFoldDB" id="A0A918J715"/>
<dbReference type="RefSeq" id="WP_190016090.1">
    <property type="nucleotide sequence ID" value="NZ_BMUE01000006.1"/>
</dbReference>
<accession>A0A918J715</accession>
<dbReference type="EMBL" id="BMUE01000006">
    <property type="protein sequence ID" value="GGW53305.1"/>
    <property type="molecule type" value="Genomic_DNA"/>
</dbReference>
<protein>
    <submittedName>
        <fullName evidence="1">Uncharacterized protein</fullName>
    </submittedName>
</protein>
<reference evidence="1" key="1">
    <citation type="journal article" date="2014" name="Int. J. Syst. Evol. Microbiol.">
        <title>Complete genome sequence of Corynebacterium casei LMG S-19264T (=DSM 44701T), isolated from a smear-ripened cheese.</title>
        <authorList>
            <consortium name="US DOE Joint Genome Institute (JGI-PGF)"/>
            <person name="Walter F."/>
            <person name="Albersmeier A."/>
            <person name="Kalinowski J."/>
            <person name="Ruckert C."/>
        </authorList>
    </citation>
    <scope>NUCLEOTIDE SEQUENCE</scope>
    <source>
        <strain evidence="1">JCM 4490</strain>
    </source>
</reference>
<organism evidence="1 2">
    <name type="scientific">Streptomyces lucensis JCM 4490</name>
    <dbReference type="NCBI Taxonomy" id="1306176"/>
    <lineage>
        <taxon>Bacteria</taxon>
        <taxon>Bacillati</taxon>
        <taxon>Actinomycetota</taxon>
        <taxon>Actinomycetes</taxon>
        <taxon>Kitasatosporales</taxon>
        <taxon>Streptomycetaceae</taxon>
        <taxon>Streptomyces</taxon>
    </lineage>
</organism>
<keyword evidence="2" id="KW-1185">Reference proteome</keyword>
<reference evidence="1" key="2">
    <citation type="submission" date="2020-09" db="EMBL/GenBank/DDBJ databases">
        <authorList>
            <person name="Sun Q."/>
            <person name="Ohkuma M."/>
        </authorList>
    </citation>
    <scope>NUCLEOTIDE SEQUENCE</scope>
    <source>
        <strain evidence="1">JCM 4490</strain>
    </source>
</reference>